<name>A0AA39HF09_9BILA</name>
<dbReference type="InterPro" id="IPR029058">
    <property type="entry name" value="AB_hydrolase_fold"/>
</dbReference>
<evidence type="ECO:0000313" key="1">
    <source>
        <dbReference type="EMBL" id="KAK0403588.1"/>
    </source>
</evidence>
<protein>
    <recommendedName>
        <fullName evidence="3">AB hydrolase-1 domain-containing protein</fullName>
    </recommendedName>
</protein>
<reference evidence="1" key="1">
    <citation type="submission" date="2023-06" db="EMBL/GenBank/DDBJ databases">
        <title>Genomic analysis of the entomopathogenic nematode Steinernema hermaphroditum.</title>
        <authorList>
            <person name="Schwarz E.M."/>
            <person name="Heppert J.K."/>
            <person name="Baniya A."/>
            <person name="Schwartz H.T."/>
            <person name="Tan C.-H."/>
            <person name="Antoshechkin I."/>
            <person name="Sternberg P.W."/>
            <person name="Goodrich-Blair H."/>
            <person name="Dillman A.R."/>
        </authorList>
    </citation>
    <scope>NUCLEOTIDE SEQUENCE</scope>
    <source>
        <strain evidence="1">PS9179</strain>
        <tissue evidence="1">Whole animal</tissue>
    </source>
</reference>
<dbReference type="PANTHER" id="PTHR47533:SF4">
    <property type="entry name" value="AB HYDROLASE-1 DOMAIN-CONTAINING PROTEIN"/>
    <property type="match status" value="1"/>
</dbReference>
<dbReference type="EMBL" id="JAUCMV010000004">
    <property type="protein sequence ID" value="KAK0403588.1"/>
    <property type="molecule type" value="Genomic_DNA"/>
</dbReference>
<dbReference type="SUPFAM" id="SSF53474">
    <property type="entry name" value="alpha/beta-Hydrolases"/>
    <property type="match status" value="1"/>
</dbReference>
<dbReference type="InterPro" id="IPR010463">
    <property type="entry name" value="DUF1057"/>
</dbReference>
<dbReference type="Proteomes" id="UP001175271">
    <property type="component" value="Unassembled WGS sequence"/>
</dbReference>
<proteinExistence type="predicted"/>
<keyword evidence="2" id="KW-1185">Reference proteome</keyword>
<gene>
    <name evidence="1" type="ORF">QR680_017013</name>
</gene>
<dbReference type="AlphaFoldDB" id="A0AA39HF09"/>
<dbReference type="Gene3D" id="3.40.50.1820">
    <property type="entry name" value="alpha/beta hydrolase"/>
    <property type="match status" value="1"/>
</dbReference>
<comment type="caution">
    <text evidence="1">The sequence shown here is derived from an EMBL/GenBank/DDBJ whole genome shotgun (WGS) entry which is preliminary data.</text>
</comment>
<dbReference type="PANTHER" id="PTHR47533">
    <property type="entry name" value="PROTEIN CBG21859"/>
    <property type="match status" value="1"/>
</dbReference>
<evidence type="ECO:0008006" key="3">
    <source>
        <dbReference type="Google" id="ProtNLM"/>
    </source>
</evidence>
<organism evidence="1 2">
    <name type="scientific">Steinernema hermaphroditum</name>
    <dbReference type="NCBI Taxonomy" id="289476"/>
    <lineage>
        <taxon>Eukaryota</taxon>
        <taxon>Metazoa</taxon>
        <taxon>Ecdysozoa</taxon>
        <taxon>Nematoda</taxon>
        <taxon>Chromadorea</taxon>
        <taxon>Rhabditida</taxon>
        <taxon>Tylenchina</taxon>
        <taxon>Panagrolaimomorpha</taxon>
        <taxon>Strongyloidoidea</taxon>
        <taxon>Steinernematidae</taxon>
        <taxon>Steinernema</taxon>
    </lineage>
</organism>
<accession>A0AA39HF09</accession>
<dbReference type="Pfam" id="PF06342">
    <property type="entry name" value="DUF1057"/>
    <property type="match status" value="2"/>
</dbReference>
<sequence>MRLAVYALTRGALTASLVSVAAREGEVATRAPCLRASAIARNMSIAAETWVPDEKQNAPEPILPKDYDPVLCLRREKIEFSFGGHKFHVDSVIQDTHPQGSNVGTVVAVHGSPGSHKDFKYVTPLLKESGIRFIGINFPGYGHTEGENFGFNAQFLGAVDLFLFCEIQFMFLGNCDERLIQDNTERVAYVQAVIDHLELKRNLVFLGHSRGTENALKMAALNSEKTVGLVNANFIGIRTHQGIKPTWIIDFADFLWQLGWTRWFLRPILFYAYNNILKLRVPNPEVAAWSLSGMVPWKVDLPGQEVFVDKLNRSGVKSLLVYAGKDPLIEPEISKQFVELFDGNVHFESDTKAIDDEAVRRQVIKSLEAGSRSVAVYFKNEDHFLQKHQARLLVEGICTMLAKEQ</sequence>
<evidence type="ECO:0000313" key="2">
    <source>
        <dbReference type="Proteomes" id="UP001175271"/>
    </source>
</evidence>